<gene>
    <name evidence="3" type="ORF">TL10_01880</name>
</gene>
<proteinExistence type="predicted"/>
<evidence type="ECO:0000313" key="4">
    <source>
        <dbReference type="Proteomes" id="UP000032221"/>
    </source>
</evidence>
<organism evidence="3 4">
    <name type="scientific">Mycolicibacterium llatzerense</name>
    <dbReference type="NCBI Taxonomy" id="280871"/>
    <lineage>
        <taxon>Bacteria</taxon>
        <taxon>Bacillati</taxon>
        <taxon>Actinomycetota</taxon>
        <taxon>Actinomycetes</taxon>
        <taxon>Mycobacteriales</taxon>
        <taxon>Mycobacteriaceae</taxon>
        <taxon>Mycolicibacterium</taxon>
    </lineage>
</organism>
<feature type="compositionally biased region" description="Low complexity" evidence="1">
    <location>
        <begin position="174"/>
        <end position="184"/>
    </location>
</feature>
<dbReference type="AlphaFoldDB" id="A0A0D1JAQ8"/>
<evidence type="ECO:0000256" key="1">
    <source>
        <dbReference type="SAM" id="MobiDB-lite"/>
    </source>
</evidence>
<keyword evidence="4" id="KW-1185">Reference proteome</keyword>
<dbReference type="PATRIC" id="fig|280871.6.peg.385"/>
<sequence>MIGTLFGFGMLALAVMVFLGSKSEPGASIRSGGVVTPTDSSYVVYLEKSQSNIRCTATTSDGKTQSLAPFTGAHPEKKFGGKRRLFFSRGKTYRAVGELPRDRGPVTVRCPGVNNIRVSAPHNGWSWPIVVFVVLGVACLVVFVVVTLRRRGRQSGGGQSGGPGPTYPMPPQQGYPGYPQQGYPGYPPPSYPGYPPAGYPNQGYPPNPNYPG</sequence>
<feature type="compositionally biased region" description="Gly residues" evidence="1">
    <location>
        <begin position="154"/>
        <end position="164"/>
    </location>
</feature>
<feature type="compositionally biased region" description="Pro residues" evidence="1">
    <location>
        <begin position="185"/>
        <end position="212"/>
    </location>
</feature>
<feature type="region of interest" description="Disordered" evidence="1">
    <location>
        <begin position="151"/>
        <end position="212"/>
    </location>
</feature>
<comment type="caution">
    <text evidence="3">The sequence shown here is derived from an EMBL/GenBank/DDBJ whole genome shotgun (WGS) entry which is preliminary data.</text>
</comment>
<name>A0A0D1JAQ8_9MYCO</name>
<feature type="transmembrane region" description="Helical" evidence="2">
    <location>
        <begin position="125"/>
        <end position="148"/>
    </location>
</feature>
<accession>A0A0D1JAQ8</accession>
<keyword evidence="2" id="KW-0812">Transmembrane</keyword>
<keyword evidence="2" id="KW-0472">Membrane</keyword>
<reference evidence="3 4" key="1">
    <citation type="submission" date="2015-01" db="EMBL/GenBank/DDBJ databases">
        <title>Genome sequence of Mycobacterium llatzerense and Mycobacterium immunogenum recovered from brain abscess.</title>
        <authorList>
            <person name="Greninger A.L."/>
            <person name="Langelier C."/>
            <person name="Cunningham G."/>
            <person name="Chiu C.Y."/>
            <person name="Miller S."/>
        </authorList>
    </citation>
    <scope>NUCLEOTIDE SEQUENCE [LARGE SCALE GENOMIC DNA]</scope>
    <source>
        <strain evidence="3 4">CLUC14</strain>
    </source>
</reference>
<dbReference type="EMBL" id="JXST01000002">
    <property type="protein sequence ID" value="KIU18598.1"/>
    <property type="molecule type" value="Genomic_DNA"/>
</dbReference>
<keyword evidence="2" id="KW-1133">Transmembrane helix</keyword>
<evidence type="ECO:0000256" key="2">
    <source>
        <dbReference type="SAM" id="Phobius"/>
    </source>
</evidence>
<protein>
    <submittedName>
        <fullName evidence="3">Uncharacterized protein</fullName>
    </submittedName>
</protein>
<evidence type="ECO:0000313" key="3">
    <source>
        <dbReference type="EMBL" id="KIU18598.1"/>
    </source>
</evidence>
<dbReference type="Proteomes" id="UP000032221">
    <property type="component" value="Unassembled WGS sequence"/>
</dbReference>